<reference evidence="2 3" key="1">
    <citation type="submission" date="2024-09" db="EMBL/GenBank/DDBJ databases">
        <authorList>
            <person name="Sun Q."/>
            <person name="Mori K."/>
        </authorList>
    </citation>
    <scope>NUCLEOTIDE SEQUENCE [LARGE SCALE GENOMIC DNA]</scope>
    <source>
        <strain evidence="2 3">JCM 6917</strain>
    </source>
</reference>
<dbReference type="Proteomes" id="UP001589709">
    <property type="component" value="Unassembled WGS sequence"/>
</dbReference>
<dbReference type="RefSeq" id="WP_381350088.1">
    <property type="nucleotide sequence ID" value="NZ_JBHMCY010000086.1"/>
</dbReference>
<comment type="caution">
    <text evidence="2">The sequence shown here is derived from an EMBL/GenBank/DDBJ whole genome shotgun (WGS) entry which is preliminary data.</text>
</comment>
<gene>
    <name evidence="2" type="ORF">ACFF45_30975</name>
</gene>
<dbReference type="SUPFAM" id="SSF53271">
    <property type="entry name" value="PRTase-like"/>
    <property type="match status" value="1"/>
</dbReference>
<protein>
    <submittedName>
        <fullName evidence="2">Phosphoribosyltransferase family protein</fullName>
    </submittedName>
</protein>
<keyword evidence="3" id="KW-1185">Reference proteome</keyword>
<evidence type="ECO:0000313" key="3">
    <source>
        <dbReference type="Proteomes" id="UP001589709"/>
    </source>
</evidence>
<sequence>MSVRALRREPKSRGVPGVLSAHVPEGRRFALVDDVAGTGACLERSVRRLRELRHEIVGAWVIVDRQDGALPHASKDSVCGSPPCSP</sequence>
<dbReference type="Pfam" id="PF00156">
    <property type="entry name" value="Pribosyltran"/>
    <property type="match status" value="1"/>
</dbReference>
<evidence type="ECO:0000259" key="1">
    <source>
        <dbReference type="Pfam" id="PF00156"/>
    </source>
</evidence>
<dbReference type="InterPro" id="IPR000836">
    <property type="entry name" value="PRTase_dom"/>
</dbReference>
<dbReference type="CDD" id="cd06223">
    <property type="entry name" value="PRTases_typeI"/>
    <property type="match status" value="1"/>
</dbReference>
<accession>A0ABV5N9L7</accession>
<keyword evidence="2" id="KW-0328">Glycosyltransferase</keyword>
<keyword evidence="2" id="KW-0808">Transferase</keyword>
<dbReference type="Gene3D" id="3.40.50.2020">
    <property type="match status" value="1"/>
</dbReference>
<dbReference type="InterPro" id="IPR029057">
    <property type="entry name" value="PRTase-like"/>
</dbReference>
<feature type="domain" description="Phosphoribosyltransferase" evidence="1">
    <location>
        <begin position="20"/>
        <end position="79"/>
    </location>
</feature>
<dbReference type="EMBL" id="JBHMCY010000086">
    <property type="protein sequence ID" value="MFB9466998.1"/>
    <property type="molecule type" value="Genomic_DNA"/>
</dbReference>
<dbReference type="GO" id="GO:0016757">
    <property type="term" value="F:glycosyltransferase activity"/>
    <property type="evidence" value="ECO:0007669"/>
    <property type="project" value="UniProtKB-KW"/>
</dbReference>
<organism evidence="2 3">
    <name type="scientific">Streptomyces cinereospinus</name>
    <dbReference type="NCBI Taxonomy" id="285561"/>
    <lineage>
        <taxon>Bacteria</taxon>
        <taxon>Bacillati</taxon>
        <taxon>Actinomycetota</taxon>
        <taxon>Actinomycetes</taxon>
        <taxon>Kitasatosporales</taxon>
        <taxon>Streptomycetaceae</taxon>
        <taxon>Streptomyces</taxon>
    </lineage>
</organism>
<name>A0ABV5N9L7_9ACTN</name>
<evidence type="ECO:0000313" key="2">
    <source>
        <dbReference type="EMBL" id="MFB9466998.1"/>
    </source>
</evidence>
<proteinExistence type="predicted"/>